<name>A0A077RCJ7_9BASI</name>
<dbReference type="GO" id="GO:0008270">
    <property type="term" value="F:zinc ion binding"/>
    <property type="evidence" value="ECO:0007669"/>
    <property type="project" value="InterPro"/>
</dbReference>
<dbReference type="EMBL" id="HG529710">
    <property type="protein sequence ID" value="CDI56966.1"/>
    <property type="molecule type" value="Genomic_DNA"/>
</dbReference>
<feature type="region of interest" description="Disordered" evidence="3">
    <location>
        <begin position="227"/>
        <end position="258"/>
    </location>
</feature>
<dbReference type="InterPro" id="IPR007219">
    <property type="entry name" value="XnlR_reg_dom"/>
</dbReference>
<evidence type="ECO:0000313" key="5">
    <source>
        <dbReference type="EMBL" id="CDI56966.1"/>
    </source>
</evidence>
<dbReference type="CDD" id="cd12148">
    <property type="entry name" value="fungal_TF_MHR"/>
    <property type="match status" value="1"/>
</dbReference>
<reference evidence="5" key="1">
    <citation type="journal article" date="2014" name="Genome Biol. Evol.">
        <title>Gene Loss Rather Than Gene Gain Is Associated with a Host Jump from Monocots to Dicots in the Smut Fungus Melanopsichium pennsylvanicum.</title>
        <authorList>
            <person name="Sharma R."/>
            <person name="Mishra B."/>
            <person name="Runge F."/>
            <person name="Thines M."/>
        </authorList>
    </citation>
    <scope>NUCLEOTIDE SEQUENCE</scope>
    <source>
        <strain evidence="5">4</strain>
    </source>
</reference>
<evidence type="ECO:0000259" key="4">
    <source>
        <dbReference type="SMART" id="SM00066"/>
    </source>
</evidence>
<dbReference type="CDD" id="cd00067">
    <property type="entry name" value="GAL4"/>
    <property type="match status" value="1"/>
</dbReference>
<dbReference type="SMART" id="SM00066">
    <property type="entry name" value="GAL4"/>
    <property type="match status" value="1"/>
</dbReference>
<evidence type="ECO:0000256" key="3">
    <source>
        <dbReference type="SAM" id="MobiDB-lite"/>
    </source>
</evidence>
<proteinExistence type="predicted"/>
<dbReference type="AlphaFoldDB" id="A0A077RCJ7"/>
<dbReference type="InterPro" id="IPR036864">
    <property type="entry name" value="Zn2-C6_fun-type_DNA-bd_sf"/>
</dbReference>
<protein>
    <submittedName>
        <fullName evidence="5">C6 transcription factor</fullName>
    </submittedName>
</protein>
<feature type="compositionally biased region" description="Polar residues" evidence="3">
    <location>
        <begin position="235"/>
        <end position="250"/>
    </location>
</feature>
<dbReference type="PANTHER" id="PTHR47431:SF1">
    <property type="entry name" value="ZN(II)2CYS6 TRANSCRIPTION FACTOR (EUROFUNG)"/>
    <property type="match status" value="1"/>
</dbReference>
<dbReference type="GO" id="GO:0006351">
    <property type="term" value="P:DNA-templated transcription"/>
    <property type="evidence" value="ECO:0007669"/>
    <property type="project" value="InterPro"/>
</dbReference>
<keyword evidence="2" id="KW-0539">Nucleus</keyword>
<dbReference type="SUPFAM" id="SSF57701">
    <property type="entry name" value="Zn2/Cys6 DNA-binding domain"/>
    <property type="match status" value="1"/>
</dbReference>
<organism evidence="5">
    <name type="scientific">Melanopsichium pennsylvanicum 4</name>
    <dbReference type="NCBI Taxonomy" id="1398559"/>
    <lineage>
        <taxon>Eukaryota</taxon>
        <taxon>Fungi</taxon>
        <taxon>Dikarya</taxon>
        <taxon>Basidiomycota</taxon>
        <taxon>Ustilaginomycotina</taxon>
        <taxon>Ustilaginomycetes</taxon>
        <taxon>Ustilaginales</taxon>
        <taxon>Ustilaginaceae</taxon>
        <taxon>Melanopsichium</taxon>
    </lineage>
</organism>
<keyword evidence="1" id="KW-0479">Metal-binding</keyword>
<dbReference type="InterPro" id="IPR001138">
    <property type="entry name" value="Zn2Cys6_DnaBD"/>
</dbReference>
<accession>A0A077RCJ7</accession>
<evidence type="ECO:0000256" key="2">
    <source>
        <dbReference type="ARBA" id="ARBA00023242"/>
    </source>
</evidence>
<dbReference type="GO" id="GO:0000981">
    <property type="term" value="F:DNA-binding transcription factor activity, RNA polymerase II-specific"/>
    <property type="evidence" value="ECO:0007669"/>
    <property type="project" value="InterPro"/>
</dbReference>
<sequence>MRPAHDQVVAPASSVHTPPKRSALACLPCRTAKNKCDGVPPPLIAKLSSHLDTKIPNPAGQHLQLRSEQSCTRCARLHLECIWQPSHRTGRPRKRACVQEASIGAPQLAPYNVHIASSTSVRDDIASETKDAAASSQHSTPFDQTTITMMDLLEHSQAQTQADNFFSESMCSFHLSESALISLLNQSPFDSSRAAIEQNDWSMTPEAQSQDFQSPIQTDQLITSLDEIFPPSSSPQPSLRHTLQDPTTQRVPALSPVGASSEARSQLSALRARLNPVSHSPLPTAPSPSIEASSSIIHLGEAKEALLCYIRRIHSDPSLDDNIDTAVLDFGCKLYFSSFAKTVPLLGDMTDFETTILNAFPRQNCATRLLRRIVATLGYRVSIANLVSEHDRNVLLQRLRIEARNLLSACFDRILTQPFVRLNDVEALALVQALLLFAYDSYGQNQLSEAESNMSAAVNLALKMRLNQIDAPSKPAGHDLNANHNNAFGARSALSQSHAESLRRAFWELYLCDLMLNVTTSGRIARCIDMSTLEIAVHTPLDPGLTTTLDGQSDALESDNFDTDRDRQALSQSYDVRVRSCALIHECVKPPENPDEPDFERIRAIDTMLSNIMVVAQRHWASASTANSIHSGDAVSECTRWANDTRIELLFTAMTMLHASRIHLHRLAWFHDLTMDFSSCSFKKFNEASNVAVGTTALRTSPGPVSQETLSRRQAMLSNSVTRIVSSADAIMRLIRLDQRLASPSTWTIEDTTETYVARRVAVHWPFLGCCNMVAAFGYVVAVAASNESNLPTYRDEIRLFDQHAPLFNTNYSSNVAFSHPSSPQYFPSLHTFPNNHPDPVLSTTPPPITTTNRSNTTHRNAIIWKIRAAISNILFAQSTLAHYAIIWPICTIYQNQVAMCRTAIDSTGPTGLQ</sequence>
<dbReference type="PANTHER" id="PTHR47431">
    <property type="entry name" value="ZN(II)2CYS6 TRANSCRIPTION FACTOR (EUROFUNG)-RELATED"/>
    <property type="match status" value="1"/>
</dbReference>
<dbReference type="GO" id="GO:0003677">
    <property type="term" value="F:DNA binding"/>
    <property type="evidence" value="ECO:0007669"/>
    <property type="project" value="InterPro"/>
</dbReference>
<evidence type="ECO:0000256" key="1">
    <source>
        <dbReference type="ARBA" id="ARBA00022723"/>
    </source>
</evidence>
<dbReference type="Gene3D" id="4.10.240.10">
    <property type="entry name" value="Zn(2)-C6 fungal-type DNA-binding domain"/>
    <property type="match status" value="1"/>
</dbReference>
<feature type="domain" description="Zn(2)-C6 fungal-type" evidence="4">
    <location>
        <begin position="20"/>
        <end position="92"/>
    </location>
</feature>
<dbReference type="Pfam" id="PF04082">
    <property type="entry name" value="Fungal_trans"/>
    <property type="match status" value="1"/>
</dbReference>